<evidence type="ECO:0000259" key="7">
    <source>
        <dbReference type="Pfam" id="PF00082"/>
    </source>
</evidence>
<dbReference type="GO" id="GO:0006508">
    <property type="term" value="P:proteolysis"/>
    <property type="evidence" value="ECO:0007669"/>
    <property type="project" value="UniProtKB-KW"/>
</dbReference>
<name>A0A0B8ZWP1_9SPHN</name>
<dbReference type="InterPro" id="IPR000209">
    <property type="entry name" value="Peptidase_S8/S53_dom"/>
</dbReference>
<dbReference type="PROSITE" id="PS00138">
    <property type="entry name" value="SUBTILASE_SER"/>
    <property type="match status" value="1"/>
</dbReference>
<feature type="active site" description="Charge relay system" evidence="5">
    <location>
        <position position="257"/>
    </location>
</feature>
<dbReference type="Proteomes" id="UP000031338">
    <property type="component" value="Unassembled WGS sequence"/>
</dbReference>
<feature type="active site" description="Charge relay system" evidence="5">
    <location>
        <position position="286"/>
    </location>
</feature>
<dbReference type="PROSITE" id="PS51892">
    <property type="entry name" value="SUBTILASE"/>
    <property type="match status" value="1"/>
</dbReference>
<gene>
    <name evidence="8" type="ORF">NJ75_04008</name>
</gene>
<dbReference type="GO" id="GO:0004252">
    <property type="term" value="F:serine-type endopeptidase activity"/>
    <property type="evidence" value="ECO:0007669"/>
    <property type="project" value="UniProtKB-UniRule"/>
</dbReference>
<evidence type="ECO:0000256" key="3">
    <source>
        <dbReference type="ARBA" id="ARBA00022801"/>
    </source>
</evidence>
<evidence type="ECO:0000313" key="9">
    <source>
        <dbReference type="Proteomes" id="UP000031338"/>
    </source>
</evidence>
<protein>
    <submittedName>
        <fullName evidence="8">Subtilisin-like serine protease</fullName>
    </submittedName>
</protein>
<evidence type="ECO:0000256" key="5">
    <source>
        <dbReference type="PROSITE-ProRule" id="PRU01240"/>
    </source>
</evidence>
<dbReference type="AlphaFoldDB" id="A0A0B8ZWP1"/>
<evidence type="ECO:0000256" key="2">
    <source>
        <dbReference type="ARBA" id="ARBA00022670"/>
    </source>
</evidence>
<keyword evidence="3 5" id="KW-0378">Hydrolase</keyword>
<evidence type="ECO:0000256" key="4">
    <source>
        <dbReference type="ARBA" id="ARBA00022825"/>
    </source>
</evidence>
<dbReference type="InterPro" id="IPR023828">
    <property type="entry name" value="Peptidase_S8_Ser-AS"/>
</dbReference>
<accession>A0A0B8ZWP1</accession>
<organism evidence="8 9">
    <name type="scientific">Novosphingobium subterraneum</name>
    <dbReference type="NCBI Taxonomy" id="48936"/>
    <lineage>
        <taxon>Bacteria</taxon>
        <taxon>Pseudomonadati</taxon>
        <taxon>Pseudomonadota</taxon>
        <taxon>Alphaproteobacteria</taxon>
        <taxon>Sphingomonadales</taxon>
        <taxon>Sphingomonadaceae</taxon>
        <taxon>Novosphingobium</taxon>
    </lineage>
</organism>
<dbReference type="SUPFAM" id="SSF52743">
    <property type="entry name" value="Subtilisin-like"/>
    <property type="match status" value="1"/>
</dbReference>
<evidence type="ECO:0000256" key="6">
    <source>
        <dbReference type="SAM" id="MobiDB-lite"/>
    </source>
</evidence>
<dbReference type="Pfam" id="PF00082">
    <property type="entry name" value="Peptidase_S8"/>
    <property type="match status" value="1"/>
</dbReference>
<feature type="region of interest" description="Disordered" evidence="6">
    <location>
        <begin position="21"/>
        <end position="151"/>
    </location>
</feature>
<feature type="compositionally biased region" description="Acidic residues" evidence="6">
    <location>
        <begin position="107"/>
        <end position="127"/>
    </location>
</feature>
<dbReference type="RefSeq" id="WP_236727207.1">
    <property type="nucleotide sequence ID" value="NZ_JRVC01000026.1"/>
</dbReference>
<dbReference type="STRING" id="48936.NJ75_04008"/>
<feature type="active site" description="Charge relay system" evidence="5">
    <location>
        <position position="432"/>
    </location>
</feature>
<dbReference type="InterPro" id="IPR050131">
    <property type="entry name" value="Peptidase_S8_subtilisin-like"/>
</dbReference>
<dbReference type="InterPro" id="IPR036852">
    <property type="entry name" value="Peptidase_S8/S53_dom_sf"/>
</dbReference>
<reference evidence="8 9" key="1">
    <citation type="submission" date="2014-10" db="EMBL/GenBank/DDBJ databases">
        <title>Draft genome sequence of Novosphingobium subterraneum DSM 12447.</title>
        <authorList>
            <person name="Gan H.M."/>
            <person name="Gan H.Y."/>
            <person name="Savka M.A."/>
        </authorList>
    </citation>
    <scope>NUCLEOTIDE SEQUENCE [LARGE SCALE GENOMIC DNA]</scope>
    <source>
        <strain evidence="8 9">DSM 12447</strain>
    </source>
</reference>
<dbReference type="Gene3D" id="3.40.50.200">
    <property type="entry name" value="Peptidase S8/S53 domain"/>
    <property type="match status" value="1"/>
</dbReference>
<feature type="compositionally biased region" description="Basic and acidic residues" evidence="6">
    <location>
        <begin position="21"/>
        <end position="106"/>
    </location>
</feature>
<keyword evidence="4 5" id="KW-0720">Serine protease</keyword>
<dbReference type="PANTHER" id="PTHR43806">
    <property type="entry name" value="PEPTIDASE S8"/>
    <property type="match status" value="1"/>
</dbReference>
<dbReference type="PANTHER" id="PTHR43806:SF11">
    <property type="entry name" value="CEREVISIN-RELATED"/>
    <property type="match status" value="1"/>
</dbReference>
<keyword evidence="2 5" id="KW-0645">Protease</keyword>
<evidence type="ECO:0000313" key="8">
    <source>
        <dbReference type="EMBL" id="KHS42693.1"/>
    </source>
</evidence>
<dbReference type="CDD" id="cd05561">
    <property type="entry name" value="Peptidases_S8_4"/>
    <property type="match status" value="1"/>
</dbReference>
<dbReference type="EMBL" id="JRVC01000026">
    <property type="protein sequence ID" value="KHS42693.1"/>
    <property type="molecule type" value="Genomic_DNA"/>
</dbReference>
<dbReference type="PATRIC" id="fig|48936.3.peg.4040"/>
<comment type="caution">
    <text evidence="8">The sequence shown here is derived from an EMBL/GenBank/DDBJ whole genome shotgun (WGS) entry which is preliminary data.</text>
</comment>
<feature type="domain" description="Peptidase S8/S53" evidence="7">
    <location>
        <begin position="251"/>
        <end position="478"/>
    </location>
</feature>
<evidence type="ECO:0000256" key="1">
    <source>
        <dbReference type="ARBA" id="ARBA00011073"/>
    </source>
</evidence>
<keyword evidence="9" id="KW-1185">Reference proteome</keyword>
<proteinExistence type="inferred from homology"/>
<comment type="similarity">
    <text evidence="1 5">Belongs to the peptidase S8 family.</text>
</comment>
<sequence length="481" mass="51898">MDMRAILSGIAIGLLAVPVFPHDRDPPETQRAQERLEREQDRAAQRAEERAARFERDRSRIEEREVREPAKAAEDLAKLEADRAEDEAKAAEDAEKAEADYEKELADEAEDELEDAAELAEQSDDDSLERGSSAEIRDIADGERAEHDERGFPVRRGEVFALDVPEGVLVQIQRSGYRIIERTRLEALDRDLLRLAAPSGTSATLARDRLRELAPGATVDVVHYYGMDLTAGSKPHKTRERTMPTRENESFSVGVIDTAVVSHQALAKARIVPWSEGATPQAQARHGTAVASLLASAGRPTIYSANIFRGPADRPYTSAEVIAAALEWTLLQGAPVINMSLAGPRNAILDRLIRDAVKAGKVVVAAAGNGGPTAPPSYPAAVPGVIAVTAVDKDRRVYRLAQRGRHIAVASYGVDVLAAEAGGNLARFTGTSFATPVVSAWLGRCRATGADASACRLQLRKAAKDLGAQGFDETYGFGLIE</sequence>
<feature type="compositionally biased region" description="Basic and acidic residues" evidence="6">
    <location>
        <begin position="135"/>
        <end position="151"/>
    </location>
</feature>